<dbReference type="PANTHER" id="PTHR43774:SF1">
    <property type="entry name" value="PEPTIDE METHIONINE SULFOXIDE REDUCTASE MSRA 2"/>
    <property type="match status" value="1"/>
</dbReference>
<dbReference type="PANTHER" id="PTHR43774">
    <property type="entry name" value="PEPTIDE METHIONINE SULFOXIDE REDUCTASE"/>
    <property type="match status" value="1"/>
</dbReference>
<feature type="active site" evidence="4">
    <location>
        <position position="51"/>
    </location>
</feature>
<evidence type="ECO:0000256" key="3">
    <source>
        <dbReference type="ARBA" id="ARBA00048782"/>
    </source>
</evidence>
<name>A0A420G7H2_9SPHI</name>
<dbReference type="GO" id="GO:0008113">
    <property type="term" value="F:peptide-methionine (S)-S-oxide reductase activity"/>
    <property type="evidence" value="ECO:0007669"/>
    <property type="project" value="UniProtKB-UniRule"/>
</dbReference>
<dbReference type="SUPFAM" id="SSF55068">
    <property type="entry name" value="Peptide methionine sulfoxide reductase"/>
    <property type="match status" value="1"/>
</dbReference>
<feature type="domain" description="Peptide methionine sulphoxide reductase MsrA" evidence="5">
    <location>
        <begin position="44"/>
        <end position="197"/>
    </location>
</feature>
<dbReference type="AlphaFoldDB" id="A0A420G7H2"/>
<dbReference type="InterPro" id="IPR036509">
    <property type="entry name" value="Met_Sox_Rdtase_MsrA_sf"/>
</dbReference>
<keyword evidence="1 4" id="KW-0560">Oxidoreductase</keyword>
<gene>
    <name evidence="4" type="primary">msrA</name>
    <name evidence="6" type="ORF">BCY89_22130</name>
</gene>
<evidence type="ECO:0000313" key="7">
    <source>
        <dbReference type="Proteomes" id="UP000286402"/>
    </source>
</evidence>
<dbReference type="EMBL" id="MCAQ01000002">
    <property type="protein sequence ID" value="RKF41115.1"/>
    <property type="molecule type" value="Genomic_DNA"/>
</dbReference>
<dbReference type="GO" id="GO:0033744">
    <property type="term" value="F:L-methionine:thioredoxin-disulfide S-oxidoreductase activity"/>
    <property type="evidence" value="ECO:0007669"/>
    <property type="project" value="RHEA"/>
</dbReference>
<proteinExistence type="inferred from homology"/>
<dbReference type="RefSeq" id="WP_120333148.1">
    <property type="nucleotide sequence ID" value="NZ_CP070350.1"/>
</dbReference>
<comment type="similarity">
    <text evidence="4">Belongs to the MsrA Met sulfoxide reductase family.</text>
</comment>
<evidence type="ECO:0000313" key="6">
    <source>
        <dbReference type="EMBL" id="RKF41115.1"/>
    </source>
</evidence>
<dbReference type="Pfam" id="PF01625">
    <property type="entry name" value="PMSR"/>
    <property type="match status" value="1"/>
</dbReference>
<evidence type="ECO:0000256" key="4">
    <source>
        <dbReference type="HAMAP-Rule" id="MF_01401"/>
    </source>
</evidence>
<dbReference type="Proteomes" id="UP000286402">
    <property type="component" value="Unassembled WGS sequence"/>
</dbReference>
<accession>A0A420G7H2</accession>
<organism evidence="6 7">
    <name type="scientific">Sphingobacterium siyangense</name>
    <dbReference type="NCBI Taxonomy" id="459529"/>
    <lineage>
        <taxon>Bacteria</taxon>
        <taxon>Pseudomonadati</taxon>
        <taxon>Bacteroidota</taxon>
        <taxon>Sphingobacteriia</taxon>
        <taxon>Sphingobacteriales</taxon>
        <taxon>Sphingobacteriaceae</taxon>
        <taxon>Sphingobacterium</taxon>
    </lineage>
</organism>
<dbReference type="HAMAP" id="MF_01401">
    <property type="entry name" value="MsrA"/>
    <property type="match status" value="1"/>
</dbReference>
<reference evidence="6 7" key="1">
    <citation type="submission" date="2016-07" db="EMBL/GenBank/DDBJ databases">
        <title>Genome analysis of Sphingobacterium siyangense T12B17.</title>
        <authorList>
            <person name="Xu D."/>
            <person name="Su Y."/>
            <person name="Zheng S."/>
        </authorList>
    </citation>
    <scope>NUCLEOTIDE SEQUENCE [LARGE SCALE GENOMIC DNA]</scope>
    <source>
        <strain evidence="6 7">T12B17</strain>
    </source>
</reference>
<evidence type="ECO:0000259" key="5">
    <source>
        <dbReference type="Pfam" id="PF01625"/>
    </source>
</evidence>
<dbReference type="NCBIfam" id="TIGR00401">
    <property type="entry name" value="msrA"/>
    <property type="match status" value="1"/>
</dbReference>
<dbReference type="EC" id="1.8.4.11" evidence="4"/>
<keyword evidence="7" id="KW-1185">Reference proteome</keyword>
<evidence type="ECO:0000256" key="2">
    <source>
        <dbReference type="ARBA" id="ARBA00047806"/>
    </source>
</evidence>
<comment type="caution">
    <text evidence="6">The sequence shown here is derived from an EMBL/GenBank/DDBJ whole genome shotgun (WGS) entry which is preliminary data.</text>
</comment>
<comment type="function">
    <text evidence="4">Has an important function as a repair enzyme for proteins that have been inactivated by oxidation. Catalyzes the reversible oxidation-reduction of methionine sulfoxide in proteins to methionine.</text>
</comment>
<protein>
    <recommendedName>
        <fullName evidence="4">Peptide methionine sulfoxide reductase MsrA</fullName>
        <shortName evidence="4">Protein-methionine-S-oxide reductase</shortName>
        <ecNumber evidence="4">1.8.4.11</ecNumber>
    </recommendedName>
    <alternativeName>
        <fullName evidence="4">Peptide-methionine (S)-S-oxide reductase</fullName>
        <shortName evidence="4">Peptide Met(O) reductase</shortName>
    </alternativeName>
</protein>
<sequence length="219" mass="24948">MRNILILLTALFVLNSCQGQQQGHRVKKPDFTKLPEKNTASLDTATFAAGCFWCTEAQFKELEGVVHVVSGYTGGWVANPSYAQVCTGSTGHAEATNIIFDPKVISYDKLLEAFFVAHDPTELNRQGNDVGTQYRSAIFVHNKEQLDKTQYYLSTLEKEHVFNKPIVTEVVPVTVFYPAEDYHQDYYRLNGKEPYCQLVIKPKLEKFKRIFSKVLKEEQ</sequence>
<comment type="catalytic activity">
    <reaction evidence="3 4">
        <text>[thioredoxin]-disulfide + L-methionine + H2O = L-methionine (S)-S-oxide + [thioredoxin]-dithiol</text>
        <dbReference type="Rhea" id="RHEA:19993"/>
        <dbReference type="Rhea" id="RHEA-COMP:10698"/>
        <dbReference type="Rhea" id="RHEA-COMP:10700"/>
        <dbReference type="ChEBI" id="CHEBI:15377"/>
        <dbReference type="ChEBI" id="CHEBI:29950"/>
        <dbReference type="ChEBI" id="CHEBI:50058"/>
        <dbReference type="ChEBI" id="CHEBI:57844"/>
        <dbReference type="ChEBI" id="CHEBI:58772"/>
        <dbReference type="EC" id="1.8.4.11"/>
    </reaction>
</comment>
<dbReference type="Gene3D" id="3.30.1060.10">
    <property type="entry name" value="Peptide methionine sulphoxide reductase MsrA"/>
    <property type="match status" value="1"/>
</dbReference>
<comment type="catalytic activity">
    <reaction evidence="2 4">
        <text>L-methionyl-[protein] + [thioredoxin]-disulfide + H2O = L-methionyl-(S)-S-oxide-[protein] + [thioredoxin]-dithiol</text>
        <dbReference type="Rhea" id="RHEA:14217"/>
        <dbReference type="Rhea" id="RHEA-COMP:10698"/>
        <dbReference type="Rhea" id="RHEA-COMP:10700"/>
        <dbReference type="Rhea" id="RHEA-COMP:12313"/>
        <dbReference type="Rhea" id="RHEA-COMP:12315"/>
        <dbReference type="ChEBI" id="CHEBI:15377"/>
        <dbReference type="ChEBI" id="CHEBI:16044"/>
        <dbReference type="ChEBI" id="CHEBI:29950"/>
        <dbReference type="ChEBI" id="CHEBI:44120"/>
        <dbReference type="ChEBI" id="CHEBI:50058"/>
        <dbReference type="EC" id="1.8.4.11"/>
    </reaction>
</comment>
<evidence type="ECO:0000256" key="1">
    <source>
        <dbReference type="ARBA" id="ARBA00023002"/>
    </source>
</evidence>
<dbReference type="InterPro" id="IPR002569">
    <property type="entry name" value="Met_Sox_Rdtase_MsrA_dom"/>
</dbReference>